<organism evidence="2 3">
    <name type="scientific">Paradesertivirga mongoliensis</name>
    <dbReference type="NCBI Taxonomy" id="2100740"/>
    <lineage>
        <taxon>Bacteria</taxon>
        <taxon>Pseudomonadati</taxon>
        <taxon>Bacteroidota</taxon>
        <taxon>Sphingobacteriia</taxon>
        <taxon>Sphingobacteriales</taxon>
        <taxon>Sphingobacteriaceae</taxon>
        <taxon>Paradesertivirga</taxon>
    </lineage>
</organism>
<dbReference type="Proteomes" id="UP001597387">
    <property type="component" value="Unassembled WGS sequence"/>
</dbReference>
<dbReference type="InterPro" id="IPR007484">
    <property type="entry name" value="Peptidase_M28"/>
</dbReference>
<dbReference type="Gene3D" id="3.40.630.10">
    <property type="entry name" value="Zn peptidases"/>
    <property type="match status" value="1"/>
</dbReference>
<evidence type="ECO:0000313" key="3">
    <source>
        <dbReference type="Proteomes" id="UP001597387"/>
    </source>
</evidence>
<comment type="caution">
    <text evidence="2">The sequence shown here is derived from an EMBL/GenBank/DDBJ whole genome shotgun (WGS) entry which is preliminary data.</text>
</comment>
<dbReference type="RefSeq" id="WP_255902929.1">
    <property type="nucleotide sequence ID" value="NZ_JAFMZO010000003.1"/>
</dbReference>
<dbReference type="PANTHER" id="PTHR12147:SF26">
    <property type="entry name" value="PEPTIDASE M28 DOMAIN-CONTAINING PROTEIN"/>
    <property type="match status" value="1"/>
</dbReference>
<dbReference type="InterPro" id="IPR045175">
    <property type="entry name" value="M28_fam"/>
</dbReference>
<dbReference type="SUPFAM" id="SSF53187">
    <property type="entry name" value="Zn-dependent exopeptidases"/>
    <property type="match status" value="1"/>
</dbReference>
<reference evidence="3" key="1">
    <citation type="journal article" date="2019" name="Int. J. Syst. Evol. Microbiol.">
        <title>The Global Catalogue of Microorganisms (GCM) 10K type strain sequencing project: providing services to taxonomists for standard genome sequencing and annotation.</title>
        <authorList>
            <consortium name="The Broad Institute Genomics Platform"/>
            <consortium name="The Broad Institute Genome Sequencing Center for Infectious Disease"/>
            <person name="Wu L."/>
            <person name="Ma J."/>
        </authorList>
    </citation>
    <scope>NUCLEOTIDE SEQUENCE [LARGE SCALE GENOMIC DNA]</scope>
    <source>
        <strain evidence="3">KCTC 42217</strain>
    </source>
</reference>
<protein>
    <submittedName>
        <fullName evidence="2">M28 family peptidase</fullName>
    </submittedName>
</protein>
<gene>
    <name evidence="2" type="ORF">ACFSJU_10290</name>
</gene>
<sequence length="305" mass="34234">MKIFLFFSLLIFIHPGCSKSIKQHQLFSDVQELSSDKYKGRKTGTAENKMAAAYIIKRFEEIGLQAFNNDYKKEFTFKNRAGETTDGANLIAYIRGKKEDAIVISAHYDHVGVIDGEIYNGADDNASGVGGLLAIAQFFSKNQPEHTLIFAAFDAEEAGLQGAKAFVGNPSVELSKIKFNINMDMISRSDKNELYAVGTFHYPLLKNYVVTGNPNIKILLGHDDPKLGRDDWTNQSDQGAFHAKNIPFLYFGVEDHADYHKPADDYSRINKEFYQNAVASILEVIQNIDKSITIQESLKNKKIMQ</sequence>
<evidence type="ECO:0000259" key="1">
    <source>
        <dbReference type="Pfam" id="PF04389"/>
    </source>
</evidence>
<proteinExistence type="predicted"/>
<accession>A0ABW4ZMJ9</accession>
<name>A0ABW4ZMJ9_9SPHI</name>
<dbReference type="PANTHER" id="PTHR12147">
    <property type="entry name" value="METALLOPEPTIDASE M28 FAMILY MEMBER"/>
    <property type="match status" value="1"/>
</dbReference>
<evidence type="ECO:0000313" key="2">
    <source>
        <dbReference type="EMBL" id="MFD2162781.1"/>
    </source>
</evidence>
<dbReference type="EMBL" id="JBHUHZ010000001">
    <property type="protein sequence ID" value="MFD2162781.1"/>
    <property type="molecule type" value="Genomic_DNA"/>
</dbReference>
<dbReference type="Pfam" id="PF04389">
    <property type="entry name" value="Peptidase_M28"/>
    <property type="match status" value="1"/>
</dbReference>
<feature type="domain" description="Peptidase M28" evidence="1">
    <location>
        <begin position="89"/>
        <end position="284"/>
    </location>
</feature>
<keyword evidence="3" id="KW-1185">Reference proteome</keyword>